<evidence type="ECO:0000256" key="5">
    <source>
        <dbReference type="ARBA" id="ARBA00023163"/>
    </source>
</evidence>
<dbReference type="InterPro" id="IPR014284">
    <property type="entry name" value="RNA_pol_sigma-70_dom"/>
</dbReference>
<dbReference type="Pfam" id="PF04539">
    <property type="entry name" value="Sigma70_r3"/>
    <property type="match status" value="1"/>
</dbReference>
<dbReference type="GO" id="GO:0006352">
    <property type="term" value="P:DNA-templated transcription initiation"/>
    <property type="evidence" value="ECO:0007669"/>
    <property type="project" value="InterPro"/>
</dbReference>
<dbReference type="Gene3D" id="1.10.10.10">
    <property type="entry name" value="Winged helix-like DNA-binding domain superfamily/Winged helix DNA-binding domain"/>
    <property type="match status" value="2"/>
</dbReference>
<organism evidence="10 11">
    <name type="scientific">Cyanobium usitatum str. Tous</name>
    <dbReference type="NCBI Taxonomy" id="2116684"/>
    <lineage>
        <taxon>Bacteria</taxon>
        <taxon>Bacillati</taxon>
        <taxon>Cyanobacteriota</taxon>
        <taxon>Cyanophyceae</taxon>
        <taxon>Synechococcales</taxon>
        <taxon>Prochlorococcaceae</taxon>
        <taxon>Cyanobium</taxon>
    </lineage>
</organism>
<evidence type="ECO:0000256" key="6">
    <source>
        <dbReference type="RuleBase" id="RU362124"/>
    </source>
</evidence>
<evidence type="ECO:0000313" key="11">
    <source>
        <dbReference type="Proteomes" id="UP000243002"/>
    </source>
</evidence>
<comment type="similarity">
    <text evidence="1 6">Belongs to the sigma-70 factor family.</text>
</comment>
<dbReference type="OrthoDB" id="551215at2"/>
<keyword evidence="5 6" id="KW-0804">Transcription</keyword>
<dbReference type="Pfam" id="PF04542">
    <property type="entry name" value="Sigma70_r2"/>
    <property type="match status" value="1"/>
</dbReference>
<dbReference type="InterPro" id="IPR009042">
    <property type="entry name" value="RNA_pol_sigma70_r1_2"/>
</dbReference>
<name>A0A2P7MXA3_9CYAN</name>
<feature type="region of interest" description="Disordered" evidence="7">
    <location>
        <begin position="33"/>
        <end position="52"/>
    </location>
</feature>
<dbReference type="InterPro" id="IPR050239">
    <property type="entry name" value="Sigma-70_RNA_pol_init_factors"/>
</dbReference>
<protein>
    <recommendedName>
        <fullName evidence="6">RNA polymerase sigma factor</fullName>
    </recommendedName>
</protein>
<evidence type="ECO:0000256" key="4">
    <source>
        <dbReference type="ARBA" id="ARBA00023125"/>
    </source>
</evidence>
<dbReference type="InterPro" id="IPR000943">
    <property type="entry name" value="RNA_pol_sigma70"/>
</dbReference>
<accession>A0A2P7MXA3</accession>
<dbReference type="Proteomes" id="UP000243002">
    <property type="component" value="Unassembled WGS sequence"/>
</dbReference>
<dbReference type="Pfam" id="PF04545">
    <property type="entry name" value="Sigma70_r4"/>
    <property type="match status" value="1"/>
</dbReference>
<dbReference type="CDD" id="cd06171">
    <property type="entry name" value="Sigma70_r4"/>
    <property type="match status" value="1"/>
</dbReference>
<keyword evidence="11" id="KW-1185">Reference proteome</keyword>
<dbReference type="SUPFAM" id="SSF88659">
    <property type="entry name" value="Sigma3 and sigma4 domains of RNA polymerase sigma factors"/>
    <property type="match status" value="2"/>
</dbReference>
<dbReference type="InterPro" id="IPR007630">
    <property type="entry name" value="RNA_pol_sigma70_r4"/>
</dbReference>
<evidence type="ECO:0000259" key="8">
    <source>
        <dbReference type="PROSITE" id="PS00715"/>
    </source>
</evidence>
<dbReference type="InterPro" id="IPR036388">
    <property type="entry name" value="WH-like_DNA-bd_sf"/>
</dbReference>
<dbReference type="GO" id="GO:0003677">
    <property type="term" value="F:DNA binding"/>
    <property type="evidence" value="ECO:0007669"/>
    <property type="project" value="UniProtKB-KW"/>
</dbReference>
<dbReference type="SUPFAM" id="SSF88946">
    <property type="entry name" value="Sigma2 domain of RNA polymerase sigma factors"/>
    <property type="match status" value="1"/>
</dbReference>
<keyword evidence="2 6" id="KW-0805">Transcription regulation</keyword>
<dbReference type="FunFam" id="1.10.601.10:FF:000001">
    <property type="entry name" value="RNA polymerase sigma factor SigA"/>
    <property type="match status" value="1"/>
</dbReference>
<dbReference type="PANTHER" id="PTHR30603:SF60">
    <property type="entry name" value="RNA POLYMERASE SIGMA FACTOR RPOD"/>
    <property type="match status" value="1"/>
</dbReference>
<dbReference type="InterPro" id="IPR013324">
    <property type="entry name" value="RNA_pol_sigma_r3/r4-like"/>
</dbReference>
<keyword evidence="4 6" id="KW-0238">DNA-binding</keyword>
<evidence type="ECO:0000313" key="10">
    <source>
        <dbReference type="EMBL" id="PSJ05797.1"/>
    </source>
</evidence>
<sequence>MRLYLQDIGRVDLLTQEQELTLARLVQRREQLLREGDPDKDQPGKDELADKERRLTLHRGKRAKERMIQANLRLVVSVAKKYQRRGMDLLDLVQEGTLGLERAVERFDPTRGFRFSTYAYWWIRQGITRALASQSRTIRLPVHITEKLNRIKRAQRELSARLGRLPCVAEIAQELNLSEALIRETLLQLPKPVSLEARVGKEHDMQLGDLLEDGHSTPEQELTREQLHNDLEALLEDLSSREAEVIRQRFGLVDDTPRSLTEIGAAMQLSRERVRQIESRALLKLRQPQNRCRVKDYLGSLD</sequence>
<dbReference type="InterPro" id="IPR017848">
    <property type="entry name" value="RNA_pol_sigma_RpoD/SigA_cyanob"/>
</dbReference>
<gene>
    <name evidence="10" type="ORF">C7K55_06690</name>
</gene>
<dbReference type="InterPro" id="IPR007627">
    <property type="entry name" value="RNA_pol_sigma70_r2"/>
</dbReference>
<comment type="function">
    <text evidence="6">Sigma factors are initiation factors that promote the attachment of RNA polymerase to specific initiation sites and are then released.</text>
</comment>
<dbReference type="PROSITE" id="PS00715">
    <property type="entry name" value="SIGMA70_1"/>
    <property type="match status" value="1"/>
</dbReference>
<feature type="domain" description="RNA polymerase sigma-70" evidence="8">
    <location>
        <begin position="91"/>
        <end position="104"/>
    </location>
</feature>
<evidence type="ECO:0000256" key="7">
    <source>
        <dbReference type="SAM" id="MobiDB-lite"/>
    </source>
</evidence>
<dbReference type="InterPro" id="IPR007624">
    <property type="entry name" value="RNA_pol_sigma70_r3"/>
</dbReference>
<dbReference type="NCBIfam" id="TIGR02937">
    <property type="entry name" value="sigma70-ECF"/>
    <property type="match status" value="1"/>
</dbReference>
<dbReference type="PANTHER" id="PTHR30603">
    <property type="entry name" value="RNA POLYMERASE SIGMA FACTOR RPO"/>
    <property type="match status" value="1"/>
</dbReference>
<proteinExistence type="inferred from homology"/>
<dbReference type="InterPro" id="IPR013325">
    <property type="entry name" value="RNA_pol_sigma_r2"/>
</dbReference>
<dbReference type="Gene3D" id="1.10.601.10">
    <property type="entry name" value="RNA Polymerase Primary Sigma Factor"/>
    <property type="match status" value="1"/>
</dbReference>
<dbReference type="NCBIfam" id="TIGR02997">
    <property type="entry name" value="Sig70-cyanoRpoD"/>
    <property type="match status" value="1"/>
</dbReference>
<evidence type="ECO:0000256" key="1">
    <source>
        <dbReference type="ARBA" id="ARBA00007788"/>
    </source>
</evidence>
<evidence type="ECO:0000256" key="2">
    <source>
        <dbReference type="ARBA" id="ARBA00023015"/>
    </source>
</evidence>
<comment type="caution">
    <text evidence="10">The sequence shown here is derived from an EMBL/GenBank/DDBJ whole genome shotgun (WGS) entry which is preliminary data.</text>
</comment>
<dbReference type="Pfam" id="PF00140">
    <property type="entry name" value="Sigma70_r1_2"/>
    <property type="match status" value="1"/>
</dbReference>
<dbReference type="PROSITE" id="PS00716">
    <property type="entry name" value="SIGMA70_2"/>
    <property type="match status" value="1"/>
</dbReference>
<dbReference type="GO" id="GO:0016987">
    <property type="term" value="F:sigma factor activity"/>
    <property type="evidence" value="ECO:0007669"/>
    <property type="project" value="UniProtKB-KW"/>
</dbReference>
<reference evidence="10 11" key="1">
    <citation type="journal article" date="2018" name="Environ. Microbiol.">
        <title>Ecological and genomic features of two widespread freshwater picocyanobacteria.</title>
        <authorList>
            <person name="Cabello-Yeves P.J."/>
            <person name="Picazo A."/>
            <person name="Camacho A."/>
            <person name="Callieri C."/>
            <person name="Rosselli R."/>
            <person name="Roda-Garcia J.J."/>
            <person name="Coutinho F.H."/>
            <person name="Rodriguez-Valera F."/>
        </authorList>
    </citation>
    <scope>NUCLEOTIDE SEQUENCE [LARGE SCALE GENOMIC DNA]</scope>
    <source>
        <strain evidence="10 11">Tous</strain>
    </source>
</reference>
<evidence type="ECO:0000259" key="9">
    <source>
        <dbReference type="PROSITE" id="PS00716"/>
    </source>
</evidence>
<dbReference type="AlphaFoldDB" id="A0A2P7MXA3"/>
<dbReference type="EMBL" id="PXXO01000006">
    <property type="protein sequence ID" value="PSJ05797.1"/>
    <property type="molecule type" value="Genomic_DNA"/>
</dbReference>
<keyword evidence="3 6" id="KW-0731">Sigma factor</keyword>
<evidence type="ECO:0000256" key="3">
    <source>
        <dbReference type="ARBA" id="ARBA00023082"/>
    </source>
</evidence>
<dbReference type="PRINTS" id="PR00046">
    <property type="entry name" value="SIGMA70FCT"/>
</dbReference>
<feature type="domain" description="RNA polymerase sigma-70" evidence="9">
    <location>
        <begin position="259"/>
        <end position="285"/>
    </location>
</feature>